<dbReference type="Proteomes" id="UP000765509">
    <property type="component" value="Unassembled WGS sequence"/>
</dbReference>
<feature type="compositionally biased region" description="Polar residues" evidence="1">
    <location>
        <begin position="1"/>
        <end position="10"/>
    </location>
</feature>
<dbReference type="AlphaFoldDB" id="A0A9Q3L4Z3"/>
<proteinExistence type="predicted"/>
<feature type="region of interest" description="Disordered" evidence="1">
    <location>
        <begin position="1"/>
        <end position="54"/>
    </location>
</feature>
<feature type="compositionally biased region" description="Basic and acidic residues" evidence="1">
    <location>
        <begin position="11"/>
        <end position="24"/>
    </location>
</feature>
<sequence length="113" mass="13033">MEYTIIQTSNQKDEGLAQQKEGENQGRIPSSFYQQASPRREEEQEKEYGGNHIPEFTRCHGNFIQNGQNLDLIQGQRGTKNETTPFPKKLNLSPDFVNTLTEIKNIILCLKRH</sequence>
<comment type="caution">
    <text evidence="2">The sequence shown here is derived from an EMBL/GenBank/DDBJ whole genome shotgun (WGS) entry which is preliminary data.</text>
</comment>
<protein>
    <submittedName>
        <fullName evidence="2">Uncharacterized protein</fullName>
    </submittedName>
</protein>
<feature type="compositionally biased region" description="Basic and acidic residues" evidence="1">
    <location>
        <begin position="38"/>
        <end position="49"/>
    </location>
</feature>
<feature type="compositionally biased region" description="Polar residues" evidence="1">
    <location>
        <begin position="27"/>
        <end position="37"/>
    </location>
</feature>
<reference evidence="2" key="1">
    <citation type="submission" date="2021-03" db="EMBL/GenBank/DDBJ databases">
        <title>Draft genome sequence of rust myrtle Austropuccinia psidii MF-1, a brazilian biotype.</title>
        <authorList>
            <person name="Quecine M.C."/>
            <person name="Pachon D.M.R."/>
            <person name="Bonatelli M.L."/>
            <person name="Correr F.H."/>
            <person name="Franceschini L.M."/>
            <person name="Leite T.F."/>
            <person name="Margarido G.R.A."/>
            <person name="Almeida C.A."/>
            <person name="Ferrarezi J.A."/>
            <person name="Labate C.A."/>
        </authorList>
    </citation>
    <scope>NUCLEOTIDE SEQUENCE</scope>
    <source>
        <strain evidence="2">MF-1</strain>
    </source>
</reference>
<name>A0A9Q3L4Z3_9BASI</name>
<accession>A0A9Q3L4Z3</accession>
<organism evidence="2 3">
    <name type="scientific">Austropuccinia psidii MF-1</name>
    <dbReference type="NCBI Taxonomy" id="1389203"/>
    <lineage>
        <taxon>Eukaryota</taxon>
        <taxon>Fungi</taxon>
        <taxon>Dikarya</taxon>
        <taxon>Basidiomycota</taxon>
        <taxon>Pucciniomycotina</taxon>
        <taxon>Pucciniomycetes</taxon>
        <taxon>Pucciniales</taxon>
        <taxon>Sphaerophragmiaceae</taxon>
        <taxon>Austropuccinia</taxon>
    </lineage>
</organism>
<keyword evidence="3" id="KW-1185">Reference proteome</keyword>
<dbReference type="EMBL" id="AVOT02150344">
    <property type="protein sequence ID" value="MBW0592784.1"/>
    <property type="molecule type" value="Genomic_DNA"/>
</dbReference>
<evidence type="ECO:0000256" key="1">
    <source>
        <dbReference type="SAM" id="MobiDB-lite"/>
    </source>
</evidence>
<evidence type="ECO:0000313" key="3">
    <source>
        <dbReference type="Proteomes" id="UP000765509"/>
    </source>
</evidence>
<evidence type="ECO:0000313" key="2">
    <source>
        <dbReference type="EMBL" id="MBW0592784.1"/>
    </source>
</evidence>
<gene>
    <name evidence="2" type="ORF">O181_132499</name>
</gene>